<dbReference type="AlphaFoldDB" id="A0A940NDX0"/>
<gene>
    <name evidence="1" type="ORF">J5Y03_00780</name>
</gene>
<reference evidence="1" key="1">
    <citation type="submission" date="2021-04" db="EMBL/GenBank/DDBJ databases">
        <title>Genome seq and assembly of Bacillus sp.</title>
        <authorList>
            <person name="Chhetri G."/>
        </authorList>
    </citation>
    <scope>NUCLEOTIDE SEQUENCE</scope>
    <source>
        <strain evidence="1">RG28</strain>
    </source>
</reference>
<keyword evidence="2" id="KW-1185">Reference proteome</keyword>
<evidence type="ECO:0000313" key="1">
    <source>
        <dbReference type="EMBL" id="MBP0723714.1"/>
    </source>
</evidence>
<protein>
    <submittedName>
        <fullName evidence="1">Nucleotidyltransferase domain-containing protein</fullName>
    </submittedName>
</protein>
<comment type="caution">
    <text evidence="1">The sequence shown here is derived from an EMBL/GenBank/DDBJ whole genome shotgun (WGS) entry which is preliminary data.</text>
</comment>
<evidence type="ECO:0000313" key="2">
    <source>
        <dbReference type="Proteomes" id="UP000682134"/>
    </source>
</evidence>
<dbReference type="RefSeq" id="WP_209401388.1">
    <property type="nucleotide sequence ID" value="NZ_JAGIYQ010000001.1"/>
</dbReference>
<accession>A0A940NDX0</accession>
<dbReference type="EMBL" id="JAGIYQ010000001">
    <property type="protein sequence ID" value="MBP0723714.1"/>
    <property type="molecule type" value="Genomic_DNA"/>
</dbReference>
<dbReference type="InterPro" id="IPR018775">
    <property type="entry name" value="RlaP"/>
</dbReference>
<dbReference type="Proteomes" id="UP000682134">
    <property type="component" value="Unassembled WGS sequence"/>
</dbReference>
<dbReference type="PANTHER" id="PTHR34817">
    <property type="entry name" value="NUCLEOTIDYLTRANSFERASE"/>
    <property type="match status" value="1"/>
</dbReference>
<organism evidence="1 2">
    <name type="scientific">Gottfriedia endophytica</name>
    <dbReference type="NCBI Taxonomy" id="2820819"/>
    <lineage>
        <taxon>Bacteria</taxon>
        <taxon>Bacillati</taxon>
        <taxon>Bacillota</taxon>
        <taxon>Bacilli</taxon>
        <taxon>Bacillales</taxon>
        <taxon>Bacillaceae</taxon>
        <taxon>Gottfriedia</taxon>
    </lineage>
</organism>
<name>A0A940NDX0_9BACI</name>
<dbReference type="Pfam" id="PF10127">
    <property type="entry name" value="RlaP"/>
    <property type="match status" value="1"/>
</dbReference>
<dbReference type="PANTHER" id="PTHR34817:SF2">
    <property type="entry name" value="NUCLEOTIDYLTRANSFERASE"/>
    <property type="match status" value="1"/>
</dbReference>
<proteinExistence type="predicted"/>
<sequence>MKETILNALKKIEEDYQVKILFACESGSRAWGFPSKDSDYDVRFIYVHKTEDYLTIDQIGIGNKRDVIELPINNLLDVSGWDLTKTLKLFRKSNPPLMEWLRSGIVYYQAFSTIDQMRDLSKTIFAPNSCLHHYLNMASNNFREFLQGEEVKIKKYFYVLRPVLASKWIEKYNEFPPLEFPILLNTLLPEGELKNEIQILLKRKMDGDELDLEPKIQVINDFLNEEITRLREYAKTLNLSNQDFTPELDKLFRDTLEEVWNK</sequence>